<evidence type="ECO:0000259" key="3">
    <source>
        <dbReference type="PROSITE" id="PS50404"/>
    </source>
</evidence>
<dbReference type="SFLD" id="SFLDG00358">
    <property type="entry name" value="Main_(cytGST)"/>
    <property type="match status" value="1"/>
</dbReference>
<dbReference type="SUPFAM" id="SSF52833">
    <property type="entry name" value="Thioredoxin-like"/>
    <property type="match status" value="1"/>
</dbReference>
<dbReference type="SFLD" id="SFLDS00019">
    <property type="entry name" value="Glutathione_Transferase_(cytos"/>
    <property type="match status" value="1"/>
</dbReference>
<dbReference type="Gene3D" id="3.40.30.10">
    <property type="entry name" value="Glutaredoxin"/>
    <property type="match status" value="1"/>
</dbReference>
<name>A0A023GFR8_AMBTT</name>
<evidence type="ECO:0000259" key="4">
    <source>
        <dbReference type="PROSITE" id="PS50405"/>
    </source>
</evidence>
<dbReference type="Gene3D" id="1.20.1050.10">
    <property type="match status" value="1"/>
</dbReference>
<organism evidence="5">
    <name type="scientific">Amblyomma triste</name>
    <name type="common">Neotropical tick</name>
    <dbReference type="NCBI Taxonomy" id="251400"/>
    <lineage>
        <taxon>Eukaryota</taxon>
        <taxon>Metazoa</taxon>
        <taxon>Ecdysozoa</taxon>
        <taxon>Arthropoda</taxon>
        <taxon>Chelicerata</taxon>
        <taxon>Arachnida</taxon>
        <taxon>Acari</taxon>
        <taxon>Parasitiformes</taxon>
        <taxon>Ixodida</taxon>
        <taxon>Ixodoidea</taxon>
        <taxon>Ixodidae</taxon>
        <taxon>Amblyomminae</taxon>
        <taxon>Amblyomma</taxon>
    </lineage>
</organism>
<dbReference type="InterPro" id="IPR004045">
    <property type="entry name" value="Glutathione_S-Trfase_N"/>
</dbReference>
<feature type="domain" description="GST C-terminal" evidence="4">
    <location>
        <begin position="88"/>
        <end position="215"/>
    </location>
</feature>
<dbReference type="GO" id="GO:0004364">
    <property type="term" value="F:glutathione transferase activity"/>
    <property type="evidence" value="ECO:0007669"/>
    <property type="project" value="TreeGrafter"/>
</dbReference>
<dbReference type="InterPro" id="IPR010987">
    <property type="entry name" value="Glutathione-S-Trfase_C-like"/>
</dbReference>
<dbReference type="SUPFAM" id="SSF47616">
    <property type="entry name" value="GST C-terminal domain-like"/>
    <property type="match status" value="1"/>
</dbReference>
<dbReference type="GO" id="GO:0006749">
    <property type="term" value="P:glutathione metabolic process"/>
    <property type="evidence" value="ECO:0007669"/>
    <property type="project" value="TreeGrafter"/>
</dbReference>
<dbReference type="AlphaFoldDB" id="A0A023GFR8"/>
<sequence>MPIVLYNLNGSPPCGFIRSLAKEIGVELSVKTLDFAKKEHLSEDFLKVNPFHKVPTIDDDGFIVYESNAIAYYLLRKYAPESDLYPNCLRGRTRIDQVLAAASSNIQASLGAFFRPRFFQHTKPTDEEVSAFEQNVCKGLENLIGDKKFAVGDKITLADLCLIGHVTLVIEFGYVDKAKYPKLSGYYELVKSELPYFDEVYGPAVSALKEALAKLK</sequence>
<dbReference type="EMBL" id="GBBM01002507">
    <property type="protein sequence ID" value="JAC32911.1"/>
    <property type="molecule type" value="mRNA"/>
</dbReference>
<dbReference type="Pfam" id="PF02798">
    <property type="entry name" value="GST_N"/>
    <property type="match status" value="1"/>
</dbReference>
<dbReference type="InterPro" id="IPR004046">
    <property type="entry name" value="GST_C"/>
</dbReference>
<comment type="subunit">
    <text evidence="1">Homodimer.</text>
</comment>
<dbReference type="InterPro" id="IPR036249">
    <property type="entry name" value="Thioredoxin-like_sf"/>
</dbReference>
<evidence type="ECO:0000313" key="5">
    <source>
        <dbReference type="EMBL" id="JAC32911.1"/>
    </source>
</evidence>
<reference evidence="5" key="1">
    <citation type="submission" date="2014-03" db="EMBL/GenBank/DDBJ databases">
        <title>The sialotranscriptome of Amblyomma triste, Amblyomma parvum and Amblyomma cajennense ticks, uncovered by 454-based RNA-seq.</title>
        <authorList>
            <person name="Garcia G.R."/>
            <person name="Gardinassi L.G."/>
            <person name="Ribeiro J.M."/>
            <person name="Anatriello E."/>
            <person name="Ferreira B.R."/>
            <person name="Moreira H.N."/>
            <person name="Mafra C."/>
            <person name="Olegario M.M."/>
            <person name="Szabo P.J."/>
            <person name="Miranda-Santos I.K."/>
            <person name="Maruyama S.R."/>
        </authorList>
    </citation>
    <scope>NUCLEOTIDE SEQUENCE</scope>
    <source>
        <strain evidence="5">Mato Grasso do Sul</strain>
        <tissue evidence="5">Salivary glands</tissue>
    </source>
</reference>
<dbReference type="PANTHER" id="PTHR43969">
    <property type="entry name" value="GLUTATHIONE S TRANSFERASE D10, ISOFORM A-RELATED"/>
    <property type="match status" value="1"/>
</dbReference>
<accession>A0A023GFR8</accession>
<dbReference type="InterPro" id="IPR040079">
    <property type="entry name" value="Glutathione_S-Trfase"/>
</dbReference>
<dbReference type="Pfam" id="PF00043">
    <property type="entry name" value="GST_C"/>
    <property type="match status" value="1"/>
</dbReference>
<comment type="similarity">
    <text evidence="2">Belongs to the GST superfamily.</text>
</comment>
<proteinExistence type="evidence at transcript level"/>
<dbReference type="PROSITE" id="PS50404">
    <property type="entry name" value="GST_NTER"/>
    <property type="match status" value="1"/>
</dbReference>
<keyword evidence="5" id="KW-0808">Transferase</keyword>
<feature type="domain" description="GST N-terminal" evidence="3">
    <location>
        <begin position="1"/>
        <end position="82"/>
    </location>
</feature>
<dbReference type="PANTHER" id="PTHR43969:SF9">
    <property type="entry name" value="GLUTATHIONE S TRANSFERASE D10, ISOFORM A-RELATED"/>
    <property type="match status" value="1"/>
</dbReference>
<dbReference type="FunFam" id="3.40.30.10:FF:000034">
    <property type="entry name" value="glutathione S-transferase 1"/>
    <property type="match status" value="1"/>
</dbReference>
<protein>
    <submittedName>
        <fullName evidence="5">Putative glutathione s-transferase</fullName>
    </submittedName>
</protein>
<evidence type="ECO:0000256" key="2">
    <source>
        <dbReference type="RuleBase" id="RU003494"/>
    </source>
</evidence>
<evidence type="ECO:0000256" key="1">
    <source>
        <dbReference type="ARBA" id="ARBA00011738"/>
    </source>
</evidence>
<dbReference type="PROSITE" id="PS50405">
    <property type="entry name" value="GST_CTER"/>
    <property type="match status" value="1"/>
</dbReference>
<dbReference type="InterPro" id="IPR036282">
    <property type="entry name" value="Glutathione-S-Trfase_C_sf"/>
</dbReference>